<reference evidence="1 2" key="1">
    <citation type="submission" date="2013-05" db="EMBL/GenBank/DDBJ databases">
        <authorList>
            <person name="Strain E.A."/>
            <person name="Brown E."/>
            <person name="Allard M.W."/>
            <person name="Luo Y.L."/>
        </authorList>
    </citation>
    <scope>NUCLEOTIDE SEQUENCE [LARGE SCALE GENOMIC DNA]</scope>
    <source>
        <strain evidence="1 2">TS-15</strain>
    </source>
</reference>
<gene>
    <name evidence="1" type="ORF">PAALTS15_18178</name>
</gene>
<dbReference type="eggNOG" id="COG3292">
    <property type="taxonomic scope" value="Bacteria"/>
</dbReference>
<evidence type="ECO:0000313" key="2">
    <source>
        <dbReference type="Proteomes" id="UP000015344"/>
    </source>
</evidence>
<proteinExistence type="predicted"/>
<comment type="caution">
    <text evidence="1">The sequence shown here is derived from an EMBL/GenBank/DDBJ whole genome shotgun (WGS) entry which is preliminary data.</text>
</comment>
<dbReference type="EMBL" id="ATMT01000062">
    <property type="protein sequence ID" value="EPY05754.1"/>
    <property type="molecule type" value="Genomic_DNA"/>
</dbReference>
<dbReference type="InterPro" id="IPR006521">
    <property type="entry name" value="Tail_protein_I"/>
</dbReference>
<dbReference type="Pfam" id="PF09684">
    <property type="entry name" value="Tail_P2_I"/>
    <property type="match status" value="1"/>
</dbReference>
<organism evidence="1 2">
    <name type="scientific">Paenibacillus alvei TS-15</name>
    <dbReference type="NCBI Taxonomy" id="1117108"/>
    <lineage>
        <taxon>Bacteria</taxon>
        <taxon>Bacillati</taxon>
        <taxon>Bacillota</taxon>
        <taxon>Bacilli</taxon>
        <taxon>Bacillales</taxon>
        <taxon>Paenibacillaceae</taxon>
        <taxon>Paenibacillus</taxon>
    </lineage>
</organism>
<dbReference type="RefSeq" id="WP_021260916.1">
    <property type="nucleotide sequence ID" value="NZ_ATMT01000062.1"/>
</dbReference>
<accession>S9SM26</accession>
<dbReference type="PATRIC" id="fig|1117108.3.peg.3741"/>
<sequence length="720" mass="79409">MSFNVDRLFQLLPAIHRIRDIEQGDGIKGGPLRELLGVIAEEVGIIEENLAQLYDDQFIETCTEWVIPYLGDLFGVRSLQATIPGTVSHRAFVANTLAYRRRKGTALMLEQLVRDITGWDAHVVEFFQHLAMSQSMHHLRHTNIATPSLRHWEPLEWINTPFDRIPRTADVRRVSSRRGRYNIPNIGIFLWRLRSYPLTSSPAPVFQGDELRYTFSPLGNNTKLFTYPMTEGEFTELAGPLNVPAPISRRVLDNYLDESYYGKNRSIFLQIDGNDLPAEGQLPSEALNICNLSNLMDAHGNIIGWAHMPSAGEKIALDPVLGRLAFPPDRKPASVRVTFYSGFSMDLGGGEYERTSTFDPVLPTIALQSVPQPNSTIQDALTTLNGSGTVQIMDSGRYQETLTITVAANQRIELRAADGTRPLLLLNNTLRISGDENTEVILNGLLISGGTLHVSGKLKKLTLRHCTLVPGLTLDNLGEPQQPGAASLIVQADPEFPITILIDHCITGPLRMPADGVQLTVKDSIINAPPLRTSLNNISPQHGIALACDAAGSVPGPASILERVTVFGKVSVQEIVLASNCLFTEQVISVRRQTGCVRFSYVPAGSKTPRRYRCQPNLAVQQAIADAIKVNPALSRTAQDQIANTVRARIKPSFTQEIYGQPAFAQLNWHTPEEIRTGADDGAEMGALHDVFQPQREANLISHLDEFLKFGMEAGLIYIT</sequence>
<dbReference type="Proteomes" id="UP000015344">
    <property type="component" value="Unassembled WGS sequence"/>
</dbReference>
<protein>
    <submittedName>
        <fullName evidence="1">Uncharacterized protein</fullName>
    </submittedName>
</protein>
<evidence type="ECO:0000313" key="1">
    <source>
        <dbReference type="EMBL" id="EPY05754.1"/>
    </source>
</evidence>
<dbReference type="InterPro" id="IPR011050">
    <property type="entry name" value="Pectin_lyase_fold/virulence"/>
</dbReference>
<name>S9SM26_PAEAL</name>
<dbReference type="AlphaFoldDB" id="S9SM26"/>
<dbReference type="SUPFAM" id="SSF51126">
    <property type="entry name" value="Pectin lyase-like"/>
    <property type="match status" value="1"/>
</dbReference>